<feature type="domain" description="TNase-like" evidence="1">
    <location>
        <begin position="25"/>
        <end position="201"/>
    </location>
</feature>
<organism evidence="3 4">
    <name type="scientific">Cryptosporangium minutisporangium</name>
    <dbReference type="NCBI Taxonomy" id="113569"/>
    <lineage>
        <taxon>Bacteria</taxon>
        <taxon>Bacillati</taxon>
        <taxon>Actinomycetota</taxon>
        <taxon>Actinomycetes</taxon>
        <taxon>Cryptosporangiales</taxon>
        <taxon>Cryptosporangiaceae</taxon>
        <taxon>Cryptosporangium</taxon>
    </lineage>
</organism>
<dbReference type="Proteomes" id="UP001501676">
    <property type="component" value="Unassembled WGS sequence"/>
</dbReference>
<dbReference type="Pfam" id="PF00932">
    <property type="entry name" value="LTD"/>
    <property type="match status" value="1"/>
</dbReference>
<evidence type="ECO:0008006" key="5">
    <source>
        <dbReference type="Google" id="ProtNLM"/>
    </source>
</evidence>
<dbReference type="SUPFAM" id="SSF74853">
    <property type="entry name" value="Lamin A/C globular tail domain"/>
    <property type="match status" value="1"/>
</dbReference>
<evidence type="ECO:0000313" key="4">
    <source>
        <dbReference type="Proteomes" id="UP001501676"/>
    </source>
</evidence>
<evidence type="ECO:0000313" key="3">
    <source>
        <dbReference type="EMBL" id="GAA3397973.1"/>
    </source>
</evidence>
<dbReference type="EMBL" id="BAAAYN010000074">
    <property type="protein sequence ID" value="GAA3397973.1"/>
    <property type="molecule type" value="Genomic_DNA"/>
</dbReference>
<dbReference type="InterPro" id="IPR036415">
    <property type="entry name" value="Lamin_tail_dom_sf"/>
</dbReference>
<dbReference type="RefSeq" id="WP_345733550.1">
    <property type="nucleotide sequence ID" value="NZ_BAAAYN010000074.1"/>
</dbReference>
<feature type="domain" description="LTD" evidence="2">
    <location>
        <begin position="302"/>
        <end position="404"/>
    </location>
</feature>
<protein>
    <recommendedName>
        <fullName evidence="5">LTD domain-containing protein</fullName>
    </recommendedName>
</protein>
<dbReference type="PROSITE" id="PS51841">
    <property type="entry name" value="LTD"/>
    <property type="match status" value="1"/>
</dbReference>
<dbReference type="Pfam" id="PF00565">
    <property type="entry name" value="SNase"/>
    <property type="match status" value="1"/>
</dbReference>
<dbReference type="InterPro" id="IPR035437">
    <property type="entry name" value="SNase_OB-fold_sf"/>
</dbReference>
<dbReference type="SUPFAM" id="SSF50199">
    <property type="entry name" value="Staphylococcal nuclease"/>
    <property type="match status" value="1"/>
</dbReference>
<keyword evidence="4" id="KW-1185">Reference proteome</keyword>
<dbReference type="Gene3D" id="2.40.50.90">
    <property type="match status" value="1"/>
</dbReference>
<gene>
    <name evidence="3" type="ORF">GCM10020369_79980</name>
</gene>
<evidence type="ECO:0000259" key="1">
    <source>
        <dbReference type="PROSITE" id="PS50830"/>
    </source>
</evidence>
<sequence>MSYTLLKGSFVIRYPDLPQQGPEPDGDTVKFRPDSPALVETLPRFSGRAPDLGARGVSVRLEAIDALETHFGEVRQELAGAEGARNVLLATLGFTNVEFFPDQPNKVRSADQDTVRGHVLSNGVDANGRLVGFVYAGDAGPVDGAVLFLETPQLDQSVNARLLAAGLAYPAFYATLPAELRTHLAATSRAARAASRGLWARSTADPNAAATVADLAALETLVIWPKLFRRLVPYLATGATSFDGFDAWLRADPVNRDDEVLLLSTVERSNLHDVVTAGGAQVQLTAWPEDFVISPDPALPGVPTGPQHGVPGDVLIVAALPNPLGTDRGHESVTLLNVSSAAVALDGWALVDTAGGRYELSGTLAAGGVIQATLGGALALGNTGDTITLVAAKGMTIDQVTYKADEVRPGRTITFGR</sequence>
<dbReference type="InterPro" id="IPR001322">
    <property type="entry name" value="Lamin_tail_dom"/>
</dbReference>
<name>A0ABP6TB15_9ACTN</name>
<accession>A0ABP6TB15</accession>
<proteinExistence type="predicted"/>
<dbReference type="InterPro" id="IPR016071">
    <property type="entry name" value="Staphylococal_nuclease_OB-fold"/>
</dbReference>
<comment type="caution">
    <text evidence="3">The sequence shown here is derived from an EMBL/GenBank/DDBJ whole genome shotgun (WGS) entry which is preliminary data.</text>
</comment>
<reference evidence="4" key="1">
    <citation type="journal article" date="2019" name="Int. J. Syst. Evol. Microbiol.">
        <title>The Global Catalogue of Microorganisms (GCM) 10K type strain sequencing project: providing services to taxonomists for standard genome sequencing and annotation.</title>
        <authorList>
            <consortium name="The Broad Institute Genomics Platform"/>
            <consortium name="The Broad Institute Genome Sequencing Center for Infectious Disease"/>
            <person name="Wu L."/>
            <person name="Ma J."/>
        </authorList>
    </citation>
    <scope>NUCLEOTIDE SEQUENCE [LARGE SCALE GENOMIC DNA]</scope>
    <source>
        <strain evidence="4">JCM 9458</strain>
    </source>
</reference>
<evidence type="ECO:0000259" key="2">
    <source>
        <dbReference type="PROSITE" id="PS51841"/>
    </source>
</evidence>
<dbReference type="PROSITE" id="PS50830">
    <property type="entry name" value="TNASE_3"/>
    <property type="match status" value="1"/>
</dbReference>